<reference evidence="1 2" key="1">
    <citation type="journal article" date="2014" name="Genome Announc.">
        <title>Draft Genome Sequence of the Carrageenan-Degrading Bacterium Cellulophaga sp. Strain KL-A, Isolated from Decaying Marine Algae.</title>
        <authorList>
            <person name="Shan D."/>
            <person name="Ying J."/>
            <person name="Li X."/>
            <person name="Gao Z."/>
            <person name="Wei G."/>
            <person name="Shao Z."/>
        </authorList>
    </citation>
    <scope>NUCLEOTIDE SEQUENCE [LARGE SCALE GENOMIC DNA]</scope>
    <source>
        <strain evidence="1 2">KL-A</strain>
    </source>
</reference>
<protein>
    <recommendedName>
        <fullName evidence="3">Type VI secretion system needle protein Hcp</fullName>
    </recommendedName>
</protein>
<dbReference type="Pfam" id="PF17642">
    <property type="entry name" value="TssD"/>
    <property type="match status" value="1"/>
</dbReference>
<gene>
    <name evidence="1" type="ORF">KLA_17499</name>
</gene>
<evidence type="ECO:0000313" key="1">
    <source>
        <dbReference type="EMBL" id="EWH08674.1"/>
    </source>
</evidence>
<keyword evidence="2" id="KW-1185">Reference proteome</keyword>
<evidence type="ECO:0000313" key="2">
    <source>
        <dbReference type="Proteomes" id="UP000019275"/>
    </source>
</evidence>
<comment type="caution">
    <text evidence="1">The sequence shown here is derived from an EMBL/GenBank/DDBJ whole genome shotgun (WGS) entry which is preliminary data.</text>
</comment>
<evidence type="ECO:0008006" key="3">
    <source>
        <dbReference type="Google" id="ProtNLM"/>
    </source>
</evidence>
<organism evidence="1 2">
    <name type="scientific">Cellulophaga geojensis KL-A</name>
    <dbReference type="NCBI Taxonomy" id="1328323"/>
    <lineage>
        <taxon>Bacteria</taxon>
        <taxon>Pseudomonadati</taxon>
        <taxon>Bacteroidota</taxon>
        <taxon>Flavobacteriia</taxon>
        <taxon>Flavobacteriales</taxon>
        <taxon>Flavobacteriaceae</taxon>
        <taxon>Cellulophaga</taxon>
    </lineage>
</organism>
<proteinExistence type="predicted"/>
<name>A0ABN0RJ91_9FLAO</name>
<dbReference type="Proteomes" id="UP000019275">
    <property type="component" value="Unassembled WGS sequence"/>
</dbReference>
<accession>A0ABN0RJ91</accession>
<dbReference type="InterPro" id="IPR041408">
    <property type="entry name" value="Hcp_Tssd"/>
</dbReference>
<dbReference type="EMBL" id="ARZX01000093">
    <property type="protein sequence ID" value="EWH08674.1"/>
    <property type="molecule type" value="Genomic_DNA"/>
</dbReference>
<sequence>MGSFRADFSFGGKVFDVLYSDYEFSRNTDSKGKPSSNVTGGRVELIIESTEDTSVIEAMVNSQFKPVEGKITFKKTDEDAKMKEVEFKNAYIVHFKETLNVNNDVPMTIKVTFSAEEINVGTASLLNRWPRA</sequence>
<dbReference type="RefSeq" id="WP_034647496.1">
    <property type="nucleotide sequence ID" value="NZ_ARZX01000093.1"/>
</dbReference>